<keyword evidence="3" id="KW-1185">Reference proteome</keyword>
<dbReference type="EMBL" id="AVOT02005867">
    <property type="protein sequence ID" value="MBW0480176.1"/>
    <property type="molecule type" value="Genomic_DNA"/>
</dbReference>
<dbReference type="AlphaFoldDB" id="A0A9Q3GUB5"/>
<evidence type="ECO:0000256" key="1">
    <source>
        <dbReference type="SAM" id="MobiDB-lite"/>
    </source>
</evidence>
<reference evidence="2" key="1">
    <citation type="submission" date="2021-03" db="EMBL/GenBank/DDBJ databases">
        <title>Draft genome sequence of rust myrtle Austropuccinia psidii MF-1, a brazilian biotype.</title>
        <authorList>
            <person name="Quecine M.C."/>
            <person name="Pachon D.M.R."/>
            <person name="Bonatelli M.L."/>
            <person name="Correr F.H."/>
            <person name="Franceschini L.M."/>
            <person name="Leite T.F."/>
            <person name="Margarido G.R.A."/>
            <person name="Almeida C.A."/>
            <person name="Ferrarezi J.A."/>
            <person name="Labate C.A."/>
        </authorList>
    </citation>
    <scope>NUCLEOTIDE SEQUENCE</scope>
    <source>
        <strain evidence="2">MF-1</strain>
    </source>
</reference>
<dbReference type="OrthoDB" id="2664273at2759"/>
<gene>
    <name evidence="2" type="ORF">O181_019891</name>
</gene>
<comment type="caution">
    <text evidence="2">The sequence shown here is derived from an EMBL/GenBank/DDBJ whole genome shotgun (WGS) entry which is preliminary data.</text>
</comment>
<protein>
    <submittedName>
        <fullName evidence="2">Uncharacterized protein</fullName>
    </submittedName>
</protein>
<name>A0A9Q3GUB5_9BASI</name>
<sequence>MEEEESDENEAKYSFEYASKASEAPNPTFYNQPLVSQAEPSFLRMMEQMTHFMGQLTQKLALRESYRVQASKTLSMKKPDSFDSNQSHKFEGFIQSCQLIFHNYPENVFWDRKKVFY</sequence>
<dbReference type="Proteomes" id="UP000765509">
    <property type="component" value="Unassembled WGS sequence"/>
</dbReference>
<organism evidence="2 3">
    <name type="scientific">Austropuccinia psidii MF-1</name>
    <dbReference type="NCBI Taxonomy" id="1389203"/>
    <lineage>
        <taxon>Eukaryota</taxon>
        <taxon>Fungi</taxon>
        <taxon>Dikarya</taxon>
        <taxon>Basidiomycota</taxon>
        <taxon>Pucciniomycotina</taxon>
        <taxon>Pucciniomycetes</taxon>
        <taxon>Pucciniales</taxon>
        <taxon>Sphaerophragmiaceae</taxon>
        <taxon>Austropuccinia</taxon>
    </lineage>
</organism>
<evidence type="ECO:0000313" key="2">
    <source>
        <dbReference type="EMBL" id="MBW0480176.1"/>
    </source>
</evidence>
<feature type="region of interest" description="Disordered" evidence="1">
    <location>
        <begin position="1"/>
        <end position="32"/>
    </location>
</feature>
<evidence type="ECO:0000313" key="3">
    <source>
        <dbReference type="Proteomes" id="UP000765509"/>
    </source>
</evidence>
<accession>A0A9Q3GUB5</accession>
<proteinExistence type="predicted"/>